<accession>A0A8S5L9L5</accession>
<proteinExistence type="predicted"/>
<name>A0A8S5L9L5_9CAUD</name>
<sequence>MGVQYDILHRNGSNPLKGTIFLRCFYIDILLF</sequence>
<evidence type="ECO:0000313" key="1">
    <source>
        <dbReference type="EMBL" id="DAD66583.1"/>
    </source>
</evidence>
<reference evidence="1" key="1">
    <citation type="journal article" date="2021" name="Proc. Natl. Acad. Sci. U.S.A.">
        <title>A Catalog of Tens of Thousands of Viruses from Human Metagenomes Reveals Hidden Associations with Chronic Diseases.</title>
        <authorList>
            <person name="Tisza M.J."/>
            <person name="Buck C.B."/>
        </authorList>
    </citation>
    <scope>NUCLEOTIDE SEQUENCE</scope>
    <source>
        <strain evidence="1">CtPuP5</strain>
    </source>
</reference>
<organism evidence="1">
    <name type="scientific">Myoviridae sp. ctPuP5</name>
    <dbReference type="NCBI Taxonomy" id="2823543"/>
    <lineage>
        <taxon>Viruses</taxon>
        <taxon>Duplodnaviria</taxon>
        <taxon>Heunggongvirae</taxon>
        <taxon>Uroviricota</taxon>
        <taxon>Caudoviricetes</taxon>
    </lineage>
</organism>
<protein>
    <submittedName>
        <fullName evidence="1">Uncharacterized protein</fullName>
    </submittedName>
</protein>
<dbReference type="EMBL" id="BK014662">
    <property type="protein sequence ID" value="DAD66583.1"/>
    <property type="molecule type" value="Genomic_DNA"/>
</dbReference>